<dbReference type="AlphaFoldDB" id="A0A1U9K7Z9"/>
<evidence type="ECO:0008006" key="3">
    <source>
        <dbReference type="Google" id="ProtNLM"/>
    </source>
</evidence>
<dbReference type="Proteomes" id="UP000188603">
    <property type="component" value="Chromosome"/>
</dbReference>
<gene>
    <name evidence="1" type="ORF">B0W44_10685</name>
</gene>
<dbReference type="STRING" id="1471761.B0W44_10685"/>
<dbReference type="Pfam" id="PF06962">
    <property type="entry name" value="rRNA_methylase"/>
    <property type="match status" value="1"/>
</dbReference>
<evidence type="ECO:0000313" key="2">
    <source>
        <dbReference type="Proteomes" id="UP000188603"/>
    </source>
</evidence>
<dbReference type="InterPro" id="IPR010719">
    <property type="entry name" value="MnmM_MeTrfase"/>
</dbReference>
<sequence>MGFLRMTDMAHLFLAQYVQEGDTVIDATAGNGYDTLFLAQKVGDAGIVHAFDVQREAIENTRERLKDHNLSHRVRLHHTTHTDISKLNTPVKAVVFNLGYLPGSDREIVTQGATTCEAVAAALSLLQSGGAVVIVLYRGHAGGEQEAADVEAYVSQLSHSSYVVSKYAHINAPPTSPYILLIVKK</sequence>
<dbReference type="InterPro" id="IPR029063">
    <property type="entry name" value="SAM-dependent_MTases_sf"/>
</dbReference>
<proteinExistence type="predicted"/>
<dbReference type="PANTHER" id="PTHR35276:SF1">
    <property type="entry name" value="TRNA (MNM(5)S(2)U34)-METHYLTRANSFERASE, CHLOROPLASTIC"/>
    <property type="match status" value="1"/>
</dbReference>
<name>A0A1U9K7Z9_9BACL</name>
<organism evidence="1 2">
    <name type="scientific">Novibacillus thermophilus</name>
    <dbReference type="NCBI Taxonomy" id="1471761"/>
    <lineage>
        <taxon>Bacteria</taxon>
        <taxon>Bacillati</taxon>
        <taxon>Bacillota</taxon>
        <taxon>Bacilli</taxon>
        <taxon>Bacillales</taxon>
        <taxon>Thermoactinomycetaceae</taxon>
        <taxon>Novibacillus</taxon>
    </lineage>
</organism>
<dbReference type="Gene3D" id="3.40.50.150">
    <property type="entry name" value="Vaccinia Virus protein VP39"/>
    <property type="match status" value="1"/>
</dbReference>
<dbReference type="PANTHER" id="PTHR35276">
    <property type="entry name" value="S-ADENOSYL-L-METHIONINE-DEPENDENT METHYLTRANSFERASES SUPERFAMILY PROTEIN"/>
    <property type="match status" value="1"/>
</dbReference>
<dbReference type="EMBL" id="CP019699">
    <property type="protein sequence ID" value="AQS56162.1"/>
    <property type="molecule type" value="Genomic_DNA"/>
</dbReference>
<protein>
    <recommendedName>
        <fullName evidence="3">16S rRNA (Cytosine(1402)-N(4))-methyltransferase</fullName>
    </recommendedName>
</protein>
<dbReference type="RefSeq" id="WP_169835534.1">
    <property type="nucleotide sequence ID" value="NZ_CP019699.1"/>
</dbReference>
<keyword evidence="2" id="KW-1185">Reference proteome</keyword>
<accession>A0A1U9K7Z9</accession>
<dbReference type="SUPFAM" id="SSF53335">
    <property type="entry name" value="S-adenosyl-L-methionine-dependent methyltransferases"/>
    <property type="match status" value="1"/>
</dbReference>
<reference evidence="1 2" key="1">
    <citation type="journal article" date="2015" name="Int. J. Syst. Evol. Microbiol.">
        <title>Novibacillus thermophilus gen. nov., sp. nov., a Gram-staining-negative and moderately thermophilic member of the family Thermoactinomycetaceae.</title>
        <authorList>
            <person name="Yang G."/>
            <person name="Chen J."/>
            <person name="Zhou S."/>
        </authorList>
    </citation>
    <scope>NUCLEOTIDE SEQUENCE [LARGE SCALE GENOMIC DNA]</scope>
    <source>
        <strain evidence="1 2">SG-1</strain>
    </source>
</reference>
<evidence type="ECO:0000313" key="1">
    <source>
        <dbReference type="EMBL" id="AQS56162.1"/>
    </source>
</evidence>
<dbReference type="KEGG" id="ntr:B0W44_10685"/>